<reference evidence="1 2" key="1">
    <citation type="submission" date="2016-05" db="EMBL/GenBank/DDBJ databases">
        <title>Genome sequencing reveals origins of a unique bacterial endosymbiosis in the earliest lineages of terrestrial Fungi.</title>
        <authorList>
            <consortium name="DOE Joint Genome Institute"/>
            <person name="Uehling J."/>
            <person name="Gryganskyi A."/>
            <person name="Hameed K."/>
            <person name="Tschaplinski T."/>
            <person name="Misztal P."/>
            <person name="Wu S."/>
            <person name="Desiro A."/>
            <person name="Vande Pol N."/>
            <person name="Du Z.-Y."/>
            <person name="Zienkiewicz A."/>
            <person name="Zienkiewicz K."/>
            <person name="Morin E."/>
            <person name="Tisserant E."/>
            <person name="Splivallo R."/>
            <person name="Hainaut M."/>
            <person name="Henrissat B."/>
            <person name="Ohm R."/>
            <person name="Kuo A."/>
            <person name="Yan J."/>
            <person name="Lipzen A."/>
            <person name="Nolan M."/>
            <person name="Labutti K."/>
            <person name="Barry K."/>
            <person name="Goldstein A."/>
            <person name="Labbe J."/>
            <person name="Schadt C."/>
            <person name="Tuskan G."/>
            <person name="Grigoriev I."/>
            <person name="Martin F."/>
            <person name="Vilgalys R."/>
            <person name="Bonito G."/>
        </authorList>
    </citation>
    <scope>NUCLEOTIDE SEQUENCE [LARGE SCALE GENOMIC DNA]</scope>
    <source>
        <strain evidence="1 2">AG-77</strain>
    </source>
</reference>
<evidence type="ECO:0000313" key="1">
    <source>
        <dbReference type="EMBL" id="OAQ25756.1"/>
    </source>
</evidence>
<evidence type="ECO:0000313" key="2">
    <source>
        <dbReference type="Proteomes" id="UP000078512"/>
    </source>
</evidence>
<dbReference type="AlphaFoldDB" id="A0A197JMP7"/>
<protein>
    <submittedName>
        <fullName evidence="1">Uncharacterized protein</fullName>
    </submittedName>
</protein>
<name>A0A197JMP7_9FUNG</name>
<accession>A0A197JMP7</accession>
<proteinExistence type="predicted"/>
<dbReference type="EMBL" id="KV442075">
    <property type="protein sequence ID" value="OAQ25756.1"/>
    <property type="molecule type" value="Genomic_DNA"/>
</dbReference>
<sequence>MSSNSASNASVVEGLTALTNSSSMVPRRFPWIGEGSLSIICRIACVTTAKRSSPPLDSVRHRQLSRSLCSFRHRLHHSFRVKLLVLSSLYVSEPLPFISTFSHASCSLIGTVRHFLPKWMLFGKVELVVAVFVLLARIHTQVPGDKEPECLG</sequence>
<keyword evidence="2" id="KW-1185">Reference proteome</keyword>
<organism evidence="1 2">
    <name type="scientific">Linnemannia elongata AG-77</name>
    <dbReference type="NCBI Taxonomy" id="1314771"/>
    <lineage>
        <taxon>Eukaryota</taxon>
        <taxon>Fungi</taxon>
        <taxon>Fungi incertae sedis</taxon>
        <taxon>Mucoromycota</taxon>
        <taxon>Mortierellomycotina</taxon>
        <taxon>Mortierellomycetes</taxon>
        <taxon>Mortierellales</taxon>
        <taxon>Mortierellaceae</taxon>
        <taxon>Linnemannia</taxon>
    </lineage>
</organism>
<gene>
    <name evidence="1" type="ORF">K457DRAFT_128806</name>
</gene>
<dbReference type="Proteomes" id="UP000078512">
    <property type="component" value="Unassembled WGS sequence"/>
</dbReference>